<feature type="domain" description="Peptidase M28" evidence="7">
    <location>
        <begin position="107"/>
        <end position="319"/>
    </location>
</feature>
<gene>
    <name evidence="8" type="primary">Qpct</name>
</gene>
<dbReference type="GO" id="GO:0016603">
    <property type="term" value="F:glutaminyl-peptide cyclotransferase activity"/>
    <property type="evidence" value="ECO:0007669"/>
    <property type="project" value="UniProtKB-EC"/>
</dbReference>
<dbReference type="InterPro" id="IPR007484">
    <property type="entry name" value="Peptidase_M28"/>
</dbReference>
<dbReference type="GO" id="GO:0008270">
    <property type="term" value="F:zinc ion binding"/>
    <property type="evidence" value="ECO:0007669"/>
    <property type="project" value="TreeGrafter"/>
</dbReference>
<dbReference type="CDD" id="cd03880">
    <property type="entry name" value="M28_QC_like"/>
    <property type="match status" value="1"/>
</dbReference>
<reference evidence="8" key="1">
    <citation type="journal article" date="2009" name="Nature">
        <title>The Schistosoma japonicum genome reveals features of host-parasite interplay.</title>
        <authorList>
            <person name="Liu F."/>
            <person name="Zhou Y."/>
            <person name="Wang Z.Q."/>
            <person name="Lu G."/>
            <person name="Zheng H."/>
            <person name="Brindley P.J."/>
            <person name="McManus D.P."/>
            <person name="Blair D."/>
            <person name="Zhang Q.H."/>
            <person name="Zhong Y."/>
            <person name="Wang S."/>
            <person name="Han Z.G."/>
            <person name="Chen Z."/>
        </authorList>
    </citation>
    <scope>NUCLEOTIDE SEQUENCE</scope>
    <source>
        <strain evidence="8">Anhui</strain>
    </source>
</reference>
<sequence length="336" mass="38694">MLYLEIISYPLLLFAYSVACLTSPRMKDGVQLHELTLNHMLEKFQNRSTRTSLERIFNNINIVRDVGSPGHLKVRKFIMEYLEKRGWTTELDTFTENTVIGVKTFHNIIACKENPEYKKYLILACHYDSKLIPNFVGSTDSAMPCSIILKIVDILNHGIEAIKKSDIGLKVMFFDGEEAFVKWTANDSLYGSRHLAEKWSTPSESSNQTELSKINLLVLLDLLGSKHPHIPKYHYEDRGSYSLLSELEKKMRFSNLLKASGENNKPYFGDHSPYRIDDDHLPFVEKGVPVLHLIPMPFPSVWHTTNDNATNIDWDTSVDLLFLIELFVRTYLHILL</sequence>
<protein>
    <recommendedName>
        <fullName evidence="3">glutaminyl-peptide cyclotransferase</fullName>
        <ecNumber evidence="3">2.3.2.5</ecNumber>
    </recommendedName>
</protein>
<feature type="signal peptide" evidence="6">
    <location>
        <begin position="1"/>
        <end position="19"/>
    </location>
</feature>
<dbReference type="EC" id="2.3.2.5" evidence="3"/>
<keyword evidence="5 8" id="KW-0012">Acyltransferase</keyword>
<dbReference type="PANTHER" id="PTHR12283:SF6">
    <property type="entry name" value="GLUTAMINYL-PEPTIDE CYCLOTRANSFERASE-RELATED"/>
    <property type="match status" value="1"/>
</dbReference>
<feature type="chain" id="PRO_5002911607" description="glutaminyl-peptide cyclotransferase" evidence="6">
    <location>
        <begin position="20"/>
        <end position="336"/>
    </location>
</feature>
<evidence type="ECO:0000259" key="7">
    <source>
        <dbReference type="Pfam" id="PF04389"/>
    </source>
</evidence>
<dbReference type="SUPFAM" id="SSF53187">
    <property type="entry name" value="Zn-dependent exopeptidases"/>
    <property type="match status" value="1"/>
</dbReference>
<comment type="similarity">
    <text evidence="2">Belongs to the glutaminyl-peptide cyclotransferase family.</text>
</comment>
<evidence type="ECO:0000256" key="4">
    <source>
        <dbReference type="ARBA" id="ARBA00022679"/>
    </source>
</evidence>
<proteinExistence type="evidence at transcript level"/>
<dbReference type="EMBL" id="FN317547">
    <property type="protein sequence ID" value="CAX73278.1"/>
    <property type="molecule type" value="mRNA"/>
</dbReference>
<dbReference type="InterPro" id="IPR040234">
    <property type="entry name" value="QC/QCL"/>
</dbReference>
<organism evidence="8">
    <name type="scientific">Schistosoma japonicum</name>
    <name type="common">Blood fluke</name>
    <dbReference type="NCBI Taxonomy" id="6182"/>
    <lineage>
        <taxon>Eukaryota</taxon>
        <taxon>Metazoa</taxon>
        <taxon>Spiralia</taxon>
        <taxon>Lophotrochozoa</taxon>
        <taxon>Platyhelminthes</taxon>
        <taxon>Trematoda</taxon>
        <taxon>Digenea</taxon>
        <taxon>Strigeidida</taxon>
        <taxon>Schistosomatoidea</taxon>
        <taxon>Schistosomatidae</taxon>
        <taxon>Schistosoma</taxon>
    </lineage>
</organism>
<evidence type="ECO:0000256" key="1">
    <source>
        <dbReference type="ARBA" id="ARBA00000001"/>
    </source>
</evidence>
<accession>C1LF00</accession>
<dbReference type="Gene3D" id="3.40.630.10">
    <property type="entry name" value="Zn peptidases"/>
    <property type="match status" value="1"/>
</dbReference>
<keyword evidence="4 8" id="KW-0808">Transferase</keyword>
<dbReference type="Pfam" id="PF04389">
    <property type="entry name" value="Peptidase_M28"/>
    <property type="match status" value="1"/>
</dbReference>
<keyword evidence="6" id="KW-0732">Signal</keyword>
<evidence type="ECO:0000256" key="3">
    <source>
        <dbReference type="ARBA" id="ARBA00012012"/>
    </source>
</evidence>
<evidence type="ECO:0000256" key="2">
    <source>
        <dbReference type="ARBA" id="ARBA00006014"/>
    </source>
</evidence>
<comment type="catalytic activity">
    <reaction evidence="1">
        <text>N-terminal L-glutaminyl-[peptide] = N-terminal 5-oxo-L-prolyl-[peptide] + NH4(+)</text>
        <dbReference type="Rhea" id="RHEA:23652"/>
        <dbReference type="Rhea" id="RHEA-COMP:11736"/>
        <dbReference type="Rhea" id="RHEA-COMP:11846"/>
        <dbReference type="ChEBI" id="CHEBI:28938"/>
        <dbReference type="ChEBI" id="CHEBI:64722"/>
        <dbReference type="ChEBI" id="CHEBI:87215"/>
        <dbReference type="EC" id="2.3.2.5"/>
    </reaction>
</comment>
<reference evidence="8" key="2">
    <citation type="submission" date="2009-03" db="EMBL/GenBank/DDBJ databases">
        <authorList>
            <person name="Gang L."/>
        </authorList>
    </citation>
    <scope>NUCLEOTIDE SEQUENCE</scope>
    <source>
        <strain evidence="8">Anhui</strain>
    </source>
</reference>
<dbReference type="AlphaFoldDB" id="C1LF00"/>
<evidence type="ECO:0000256" key="5">
    <source>
        <dbReference type="ARBA" id="ARBA00023315"/>
    </source>
</evidence>
<name>C1LF00_SCHJA</name>
<dbReference type="PANTHER" id="PTHR12283">
    <property type="entry name" value="GLUTAMINYL-PEPTIDE CYCLOTRANSFERASE"/>
    <property type="match status" value="1"/>
</dbReference>
<dbReference type="InterPro" id="IPR037457">
    <property type="entry name" value="M28_QC"/>
</dbReference>
<evidence type="ECO:0000256" key="6">
    <source>
        <dbReference type="SAM" id="SignalP"/>
    </source>
</evidence>
<evidence type="ECO:0000313" key="8">
    <source>
        <dbReference type="EMBL" id="CAX73278.1"/>
    </source>
</evidence>